<protein>
    <submittedName>
        <fullName evidence="1">Uncharacterized protein</fullName>
    </submittedName>
</protein>
<dbReference type="Proteomes" id="UP000008063">
    <property type="component" value="Unassembled WGS sequence"/>
</dbReference>
<dbReference type="AlphaFoldDB" id="F8PGN7"/>
<keyword evidence="2" id="KW-1185">Reference proteome</keyword>
<organism evidence="2">
    <name type="scientific">Serpula lacrymans var. lacrymans (strain S7.3)</name>
    <name type="common">Dry rot fungus</name>
    <dbReference type="NCBI Taxonomy" id="936435"/>
    <lineage>
        <taxon>Eukaryota</taxon>
        <taxon>Fungi</taxon>
        <taxon>Dikarya</taxon>
        <taxon>Basidiomycota</taxon>
        <taxon>Agaricomycotina</taxon>
        <taxon>Agaricomycetes</taxon>
        <taxon>Agaricomycetidae</taxon>
        <taxon>Boletales</taxon>
        <taxon>Coniophorineae</taxon>
        <taxon>Serpulaceae</taxon>
        <taxon>Serpula</taxon>
    </lineage>
</organism>
<dbReference type="InParanoid" id="F8PGN7"/>
<gene>
    <name evidence="1" type="ORF">SERLA73DRAFT_45256</name>
</gene>
<sequence length="158" mass="18102">MHSLPALDPLPSDPHVLFIHPPFTSFPNSELFSEGLSYSLMSANPDWFLDPSDFISSNTSNLATMAYPPQLEPPRGWCPAKQRNIKVSSSDGWPDGEEPRLRCTFCRRTYAGVNAKSMWRRHVYEKHKIAMSNRRDGSERYRNGRGTCRECCPRIIRV</sequence>
<evidence type="ECO:0000313" key="2">
    <source>
        <dbReference type="Proteomes" id="UP000008063"/>
    </source>
</evidence>
<accession>F8PGN7</accession>
<dbReference type="eggNOG" id="ENOG502R93U">
    <property type="taxonomic scope" value="Eukaryota"/>
</dbReference>
<dbReference type="HOGENOM" id="CLU_1953961_0_0_1"/>
<name>F8PGN7_SERL3</name>
<proteinExistence type="predicted"/>
<reference evidence="2" key="1">
    <citation type="journal article" date="2011" name="Science">
        <title>The plant cell wall-decomposing machinery underlies the functional diversity of forest fungi.</title>
        <authorList>
            <person name="Eastwood D.C."/>
            <person name="Floudas D."/>
            <person name="Binder M."/>
            <person name="Majcherczyk A."/>
            <person name="Schneider P."/>
            <person name="Aerts A."/>
            <person name="Asiegbu F.O."/>
            <person name="Baker S.E."/>
            <person name="Barry K."/>
            <person name="Bendiksby M."/>
            <person name="Blumentritt M."/>
            <person name="Coutinho P.M."/>
            <person name="Cullen D."/>
            <person name="de Vries R.P."/>
            <person name="Gathman A."/>
            <person name="Goodell B."/>
            <person name="Henrissat B."/>
            <person name="Ihrmark K."/>
            <person name="Kauserud H."/>
            <person name="Kohler A."/>
            <person name="LaButti K."/>
            <person name="Lapidus A."/>
            <person name="Lavin J.L."/>
            <person name="Lee Y.-H."/>
            <person name="Lindquist E."/>
            <person name="Lilly W."/>
            <person name="Lucas S."/>
            <person name="Morin E."/>
            <person name="Murat C."/>
            <person name="Oguiza J.A."/>
            <person name="Park J."/>
            <person name="Pisabarro A.G."/>
            <person name="Riley R."/>
            <person name="Rosling A."/>
            <person name="Salamov A."/>
            <person name="Schmidt O."/>
            <person name="Schmutz J."/>
            <person name="Skrede I."/>
            <person name="Stenlid J."/>
            <person name="Wiebenga A."/>
            <person name="Xie X."/>
            <person name="Kuees U."/>
            <person name="Hibbett D.S."/>
            <person name="Hoffmeister D."/>
            <person name="Hoegberg N."/>
            <person name="Martin F."/>
            <person name="Grigoriev I.V."/>
            <person name="Watkinson S.C."/>
        </authorList>
    </citation>
    <scope>NUCLEOTIDE SEQUENCE [LARGE SCALE GENOMIC DNA]</scope>
    <source>
        <strain evidence="2">strain S7.3</strain>
    </source>
</reference>
<dbReference type="OrthoDB" id="2333993at2759"/>
<dbReference type="EMBL" id="GL945474">
    <property type="protein sequence ID" value="EGO04381.1"/>
    <property type="molecule type" value="Genomic_DNA"/>
</dbReference>
<evidence type="ECO:0000313" key="1">
    <source>
        <dbReference type="EMBL" id="EGO04381.1"/>
    </source>
</evidence>
<dbReference type="OMA" id="RECCPRI"/>